<gene>
    <name evidence="1" type="ORF">PGLA2088_LOCUS38498</name>
</gene>
<dbReference type="EMBL" id="CAJNNW010032775">
    <property type="protein sequence ID" value="CAE8715368.1"/>
    <property type="molecule type" value="Genomic_DNA"/>
</dbReference>
<reference evidence="1" key="1">
    <citation type="submission" date="2021-02" db="EMBL/GenBank/DDBJ databases">
        <authorList>
            <person name="Dougan E. K."/>
            <person name="Rhodes N."/>
            <person name="Thang M."/>
            <person name="Chan C."/>
        </authorList>
    </citation>
    <scope>NUCLEOTIDE SEQUENCE</scope>
</reference>
<evidence type="ECO:0000313" key="2">
    <source>
        <dbReference type="Proteomes" id="UP000626109"/>
    </source>
</evidence>
<sequence>MAVKARADPNESLKVTTAKEIEKVVSDYDSNKARCIEFVVGKVLDVATSLSSTQKQALQTNTV</sequence>
<evidence type="ECO:0000313" key="1">
    <source>
        <dbReference type="EMBL" id="CAE8715368.1"/>
    </source>
</evidence>
<comment type="caution">
    <text evidence="1">The sequence shown here is derived from an EMBL/GenBank/DDBJ whole genome shotgun (WGS) entry which is preliminary data.</text>
</comment>
<protein>
    <submittedName>
        <fullName evidence="1">Uncharacterized protein</fullName>
    </submittedName>
</protein>
<accession>A0A813KXW2</accession>
<dbReference type="Proteomes" id="UP000626109">
    <property type="component" value="Unassembled WGS sequence"/>
</dbReference>
<name>A0A813KXW2_POLGL</name>
<dbReference type="AlphaFoldDB" id="A0A813KXW2"/>
<proteinExistence type="predicted"/>
<organism evidence="1 2">
    <name type="scientific">Polarella glacialis</name>
    <name type="common">Dinoflagellate</name>
    <dbReference type="NCBI Taxonomy" id="89957"/>
    <lineage>
        <taxon>Eukaryota</taxon>
        <taxon>Sar</taxon>
        <taxon>Alveolata</taxon>
        <taxon>Dinophyceae</taxon>
        <taxon>Suessiales</taxon>
        <taxon>Suessiaceae</taxon>
        <taxon>Polarella</taxon>
    </lineage>
</organism>